<evidence type="ECO:0000313" key="1">
    <source>
        <dbReference type="EMBL" id="MBB3157664.1"/>
    </source>
</evidence>
<dbReference type="AlphaFoldDB" id="A0A7W5CI25"/>
<comment type="caution">
    <text evidence="1">The sequence shown here is derived from an EMBL/GenBank/DDBJ whole genome shotgun (WGS) entry which is preliminary data.</text>
</comment>
<dbReference type="Proteomes" id="UP000543579">
    <property type="component" value="Unassembled WGS sequence"/>
</dbReference>
<protein>
    <submittedName>
        <fullName evidence="1">Uncharacterized protein</fullName>
    </submittedName>
</protein>
<sequence length="179" mass="19622">MRILLDVPDVDVAYSSASITTDEDVDLSDIDAPWADESNGLCGAGIPGVLELTTGTHTGYLPFRIELHGSEPAVDPRWEEVVEVSFTTRSDEAFLTGLMGGTSFPFPLLRGDYRVRYCAQAFGEAKHSDEAGDSYLMQFWPAPPAPSRILVQTSAEAAYWHRARRKQASADPRAAFPEL</sequence>
<dbReference type="EMBL" id="JACHXY010000001">
    <property type="protein sequence ID" value="MBB3157664.1"/>
    <property type="molecule type" value="Genomic_DNA"/>
</dbReference>
<proteinExistence type="predicted"/>
<organism evidence="1 2">
    <name type="scientific">Microbacterium proteolyticum</name>
    <dbReference type="NCBI Taxonomy" id="1572644"/>
    <lineage>
        <taxon>Bacteria</taxon>
        <taxon>Bacillati</taxon>
        <taxon>Actinomycetota</taxon>
        <taxon>Actinomycetes</taxon>
        <taxon>Micrococcales</taxon>
        <taxon>Microbacteriaceae</taxon>
        <taxon>Microbacterium</taxon>
    </lineage>
</organism>
<reference evidence="1 2" key="1">
    <citation type="submission" date="2020-08" db="EMBL/GenBank/DDBJ databases">
        <title>Genomic Encyclopedia of Type Strains, Phase III (KMG-III): the genomes of soil and plant-associated and newly described type strains.</title>
        <authorList>
            <person name="Whitman W."/>
        </authorList>
    </citation>
    <scope>NUCLEOTIDE SEQUENCE [LARGE SCALE GENOMIC DNA]</scope>
    <source>
        <strain evidence="1 2">CECT 8356</strain>
    </source>
</reference>
<dbReference type="RefSeq" id="WP_183419047.1">
    <property type="nucleotide sequence ID" value="NZ_JACHXY010000001.1"/>
</dbReference>
<accession>A0A7W5CI25</accession>
<evidence type="ECO:0000313" key="2">
    <source>
        <dbReference type="Proteomes" id="UP000543579"/>
    </source>
</evidence>
<name>A0A7W5CI25_9MICO</name>
<gene>
    <name evidence="1" type="ORF">FHS07_001348</name>
</gene>